<feature type="signal peptide" evidence="3">
    <location>
        <begin position="1"/>
        <end position="21"/>
    </location>
</feature>
<evidence type="ECO:0000256" key="3">
    <source>
        <dbReference type="SAM" id="SignalP"/>
    </source>
</evidence>
<dbReference type="InterPro" id="IPR019734">
    <property type="entry name" value="TPR_rpt"/>
</dbReference>
<evidence type="ECO:0000256" key="2">
    <source>
        <dbReference type="SAM" id="MobiDB-lite"/>
    </source>
</evidence>
<feature type="region of interest" description="Disordered" evidence="2">
    <location>
        <begin position="308"/>
        <end position="345"/>
    </location>
</feature>
<feature type="region of interest" description="Disordered" evidence="2">
    <location>
        <begin position="374"/>
        <end position="421"/>
    </location>
</feature>
<proteinExistence type="predicted"/>
<organism evidence="4 5">
    <name type="scientific">Polyangium fumosum</name>
    <dbReference type="NCBI Taxonomy" id="889272"/>
    <lineage>
        <taxon>Bacteria</taxon>
        <taxon>Pseudomonadati</taxon>
        <taxon>Myxococcota</taxon>
        <taxon>Polyangia</taxon>
        <taxon>Polyangiales</taxon>
        <taxon>Polyangiaceae</taxon>
        <taxon>Polyangium</taxon>
    </lineage>
</organism>
<accession>A0A4U1JDQ6</accession>
<feature type="compositionally biased region" description="Basic and acidic residues" evidence="2">
    <location>
        <begin position="309"/>
        <end position="322"/>
    </location>
</feature>
<gene>
    <name evidence="4" type="ORF">E8A74_14430</name>
</gene>
<sequence length="576" mass="63813">MLPRRPALPALLLAVTLALSAAGCGRAYKRAMERGDAFARAGDWDAAAAEYERATRIDPDEELAQQKLASARRKQSEGRTVESREALERGEFEKALFLARDAVAFDPVNQEARRTYVETRAAVFKRAEELLASDHDDAALSLARAARQCDPNDQAAATLEGRILDRMATRAYDRAVKYAAEGKRGNALLAFRDVEAARPGFRDTKQRADEIRRSLEDELRFFLVIEKPADTKASGVSALVESELLRWRGDSRARLVAATSQEPPPNAAGVRIQAAFDTIARDHDVATQGRTCEYVCGTDRLPNPAYDAASREVDEAERRARAAEGSARRTKKTAEDARRNLTTATSFHDRAKADEKRLQRELDQCRATHKLPSECKAEDDRHDDARRARAEAETREDEARREAERKEKEHADAQQTVSNERDAWERAVAALRRTPTTILVDRICAHNYGVELHTWSAATSLALRAHVLGETSAVTLPPDPISMRATDETFRAESGRCKEVAAGDPLRAPSDGDIEAALATRAVEKIRGQVFVWYAGYVQSYADDHAREKAAGRLEEANEARVRHLLTGTGLPPVGR</sequence>
<evidence type="ECO:0000313" key="5">
    <source>
        <dbReference type="Proteomes" id="UP000309215"/>
    </source>
</evidence>
<dbReference type="InterPro" id="IPR011990">
    <property type="entry name" value="TPR-like_helical_dom_sf"/>
</dbReference>
<protein>
    <submittedName>
        <fullName evidence="4">Uncharacterized protein</fullName>
    </submittedName>
</protein>
<feature type="compositionally biased region" description="Basic and acidic residues" evidence="2">
    <location>
        <begin position="374"/>
        <end position="412"/>
    </location>
</feature>
<comment type="caution">
    <text evidence="4">The sequence shown here is derived from an EMBL/GenBank/DDBJ whole genome shotgun (WGS) entry which is preliminary data.</text>
</comment>
<feature type="chain" id="PRO_5020910169" evidence="3">
    <location>
        <begin position="22"/>
        <end position="576"/>
    </location>
</feature>
<feature type="repeat" description="TPR" evidence="1">
    <location>
        <begin position="28"/>
        <end position="61"/>
    </location>
</feature>
<dbReference type="EMBL" id="SSMQ01000012">
    <property type="protein sequence ID" value="TKD08973.1"/>
    <property type="molecule type" value="Genomic_DNA"/>
</dbReference>
<dbReference type="RefSeq" id="WP_170229122.1">
    <property type="nucleotide sequence ID" value="NZ_SSMQ01000012.1"/>
</dbReference>
<keyword evidence="3" id="KW-0732">Signal</keyword>
<evidence type="ECO:0000256" key="1">
    <source>
        <dbReference type="PROSITE-ProRule" id="PRU00339"/>
    </source>
</evidence>
<dbReference type="AlphaFoldDB" id="A0A4U1JDQ6"/>
<dbReference type="Gene3D" id="1.25.40.10">
    <property type="entry name" value="Tetratricopeptide repeat domain"/>
    <property type="match status" value="1"/>
</dbReference>
<reference evidence="4 5" key="1">
    <citation type="submission" date="2019-04" db="EMBL/GenBank/DDBJ databases">
        <authorList>
            <person name="Li Y."/>
            <person name="Wang J."/>
        </authorList>
    </citation>
    <scope>NUCLEOTIDE SEQUENCE [LARGE SCALE GENOMIC DNA]</scope>
    <source>
        <strain evidence="4 5">DSM 14668</strain>
    </source>
</reference>
<dbReference type="PROSITE" id="PS51257">
    <property type="entry name" value="PROKAR_LIPOPROTEIN"/>
    <property type="match status" value="1"/>
</dbReference>
<keyword evidence="5" id="KW-1185">Reference proteome</keyword>
<dbReference type="PROSITE" id="PS50005">
    <property type="entry name" value="TPR"/>
    <property type="match status" value="1"/>
</dbReference>
<dbReference type="SUPFAM" id="SSF48452">
    <property type="entry name" value="TPR-like"/>
    <property type="match status" value="1"/>
</dbReference>
<evidence type="ECO:0000313" key="4">
    <source>
        <dbReference type="EMBL" id="TKD08973.1"/>
    </source>
</evidence>
<keyword evidence="1" id="KW-0802">TPR repeat</keyword>
<name>A0A4U1JDQ6_9BACT</name>
<dbReference type="Proteomes" id="UP000309215">
    <property type="component" value="Unassembled WGS sequence"/>
</dbReference>